<name>A0A0B8NXS7_9VIBR</name>
<evidence type="ECO:0000313" key="4">
    <source>
        <dbReference type="EMBL" id="GAM57117.1"/>
    </source>
</evidence>
<organism evidence="4 5">
    <name type="scientific">Vibrio ishigakensis</name>
    <dbReference type="NCBI Taxonomy" id="1481914"/>
    <lineage>
        <taxon>Bacteria</taxon>
        <taxon>Pseudomonadati</taxon>
        <taxon>Pseudomonadota</taxon>
        <taxon>Gammaproteobacteria</taxon>
        <taxon>Vibrionales</taxon>
        <taxon>Vibrionaceae</taxon>
        <taxon>Vibrio</taxon>
    </lineage>
</organism>
<protein>
    <submittedName>
        <fullName evidence="4">Tripeptide aminopeptidase</fullName>
        <ecNumber evidence="4">3.4.11.4</ecNumber>
    </submittedName>
</protein>
<dbReference type="Pfam" id="PF01546">
    <property type="entry name" value="Peptidase_M20"/>
    <property type="match status" value="1"/>
</dbReference>
<dbReference type="EC" id="3.4.11.4" evidence="4"/>
<evidence type="ECO:0000256" key="3">
    <source>
        <dbReference type="ARBA" id="ARBA00022833"/>
    </source>
</evidence>
<reference evidence="4 5" key="2">
    <citation type="submission" date="2015-01" db="EMBL/GenBank/DDBJ databases">
        <authorList>
            <consortium name="NBRP consortium"/>
            <person name="Sawabe T."/>
            <person name="Meirelles P."/>
            <person name="Feng G."/>
            <person name="Sayaka M."/>
            <person name="Hattori M."/>
            <person name="Ohkuma M."/>
        </authorList>
    </citation>
    <scope>NUCLEOTIDE SEQUENCE [LARGE SCALE GENOMIC DNA]</scope>
    <source>
        <strain evidence="5">JCM 19231</strain>
    </source>
</reference>
<accession>A0A0B8NXS7</accession>
<comment type="cofactor">
    <cofactor evidence="1">
        <name>Zn(2+)</name>
        <dbReference type="ChEBI" id="CHEBI:29105"/>
    </cofactor>
</comment>
<evidence type="ECO:0000256" key="2">
    <source>
        <dbReference type="ARBA" id="ARBA00022801"/>
    </source>
</evidence>
<proteinExistence type="predicted"/>
<dbReference type="EMBL" id="BBRZ01000045">
    <property type="protein sequence ID" value="GAM57117.1"/>
    <property type="molecule type" value="Genomic_DNA"/>
</dbReference>
<keyword evidence="3" id="KW-0862">Zinc</keyword>
<keyword evidence="2 4" id="KW-0378">Hydrolase</keyword>
<keyword evidence="4" id="KW-0645">Protease</keyword>
<dbReference type="SUPFAM" id="SSF55031">
    <property type="entry name" value="Bacterial exopeptidase dimerisation domain"/>
    <property type="match status" value="1"/>
</dbReference>
<sequence>MKPSVARTELGYIIRDFDREGLERRKAFMQAQVEQLNSQLTKGHVELKLTDAYFNMREMVEPHPHIIEIAKQSMIDCDVIPEIKPIRGGTDGARLSFMGLPCPNIFTGGYNFHGIHEFITIEGMEQAVKVICKIAENTAKQAK</sequence>
<evidence type="ECO:0000256" key="1">
    <source>
        <dbReference type="ARBA" id="ARBA00001947"/>
    </source>
</evidence>
<dbReference type="Proteomes" id="UP000031671">
    <property type="component" value="Unassembled WGS sequence"/>
</dbReference>
<dbReference type="SUPFAM" id="SSF53187">
    <property type="entry name" value="Zn-dependent exopeptidases"/>
    <property type="match status" value="1"/>
</dbReference>
<keyword evidence="4" id="KW-0031">Aminopeptidase</keyword>
<comment type="caution">
    <text evidence="4">The sequence shown here is derived from an EMBL/GenBank/DDBJ whole genome shotgun (WGS) entry which is preliminary data.</text>
</comment>
<dbReference type="GO" id="GO:0005829">
    <property type="term" value="C:cytosol"/>
    <property type="evidence" value="ECO:0007669"/>
    <property type="project" value="TreeGrafter"/>
</dbReference>
<reference evidence="4 5" key="1">
    <citation type="submission" date="2015-01" db="EMBL/GenBank/DDBJ databases">
        <title>Vibrio sp. C1 JCM 19231 whole genome shotgun sequence.</title>
        <authorList>
            <person name="Sawabe T."/>
            <person name="Meirelles P."/>
            <person name="Feng G."/>
            <person name="Sayaka M."/>
            <person name="Hattori M."/>
            <person name="Ohkuma M."/>
        </authorList>
    </citation>
    <scope>NUCLEOTIDE SEQUENCE [LARGE SCALE GENOMIC DNA]</scope>
    <source>
        <strain evidence="5">JCM 19231</strain>
    </source>
</reference>
<dbReference type="InterPro" id="IPR036264">
    <property type="entry name" value="Bact_exopeptidase_dim_dom"/>
</dbReference>
<dbReference type="AlphaFoldDB" id="A0A0B8NXS7"/>
<dbReference type="MEROPS" id="M20.003"/>
<dbReference type="GO" id="GO:0045148">
    <property type="term" value="F:tripeptide aminopeptidase activity"/>
    <property type="evidence" value="ECO:0007669"/>
    <property type="project" value="UniProtKB-EC"/>
</dbReference>
<dbReference type="PANTHER" id="PTHR42994:SF1">
    <property type="entry name" value="PEPTIDASE T"/>
    <property type="match status" value="1"/>
</dbReference>
<evidence type="ECO:0000313" key="5">
    <source>
        <dbReference type="Proteomes" id="UP000031671"/>
    </source>
</evidence>
<keyword evidence="5" id="KW-1185">Reference proteome</keyword>
<dbReference type="PANTHER" id="PTHR42994">
    <property type="entry name" value="PEPTIDASE T"/>
    <property type="match status" value="1"/>
</dbReference>
<dbReference type="InterPro" id="IPR002933">
    <property type="entry name" value="Peptidase_M20"/>
</dbReference>
<dbReference type="Gene3D" id="3.40.630.10">
    <property type="entry name" value="Zn peptidases"/>
    <property type="match status" value="1"/>
</dbReference>
<gene>
    <name evidence="4" type="ORF">JCM19231_3233</name>
</gene>